<accession>A0ABD1W5Y7</accession>
<feature type="compositionally biased region" description="Basic and acidic residues" evidence="1">
    <location>
        <begin position="251"/>
        <end position="265"/>
    </location>
</feature>
<evidence type="ECO:0000256" key="1">
    <source>
        <dbReference type="SAM" id="MobiDB-lite"/>
    </source>
</evidence>
<evidence type="ECO:0000313" key="3">
    <source>
        <dbReference type="Proteomes" id="UP001604277"/>
    </source>
</evidence>
<name>A0ABD1W5Y7_9LAMI</name>
<feature type="compositionally biased region" description="Polar residues" evidence="1">
    <location>
        <begin position="90"/>
        <end position="102"/>
    </location>
</feature>
<dbReference type="Proteomes" id="UP001604277">
    <property type="component" value="Unassembled WGS sequence"/>
</dbReference>
<sequence length="445" mass="48365">MAADLSHALVSRPGCGGPLPSSIDNYRVLTLFDSGLFLQIAKYNLSTSLPVGDGGANDEEGEGGGGDEQPSKKSKVSRTVEHKVRELPSHAQNTQNSQKQHHLSTLSVSIPHQFNHNPTEMGGCCCCASKSAELNNSSSFYQNPRVLEEREPLSRHAALSALSTGLLVDTNLDTSVLDTYQPPPAPIPYETLVDHPPTPSGNREGPGHKVDVVGQTTPIESIEDTNSVSALETKVKNLESDEKAQISNELEATKEVEDEKSNTLKKSSEVVVSPLLDEEDVCPTCLEDNGFQSCYQRIVSDAAVGVSTFGIRGSQVVNAREDNNSYNALDILLRPVWEFFSPALTGFNGTIYEELGEPIYHPPPILTSTATPSLNCLSTKALNRLLFSVISSNFGPTLVSTGLYLVSMSGRAPPPIYPSLEPCPAEKHHQFRFHVRLDFFAFFKR</sequence>
<feature type="region of interest" description="Disordered" evidence="1">
    <location>
        <begin position="242"/>
        <end position="265"/>
    </location>
</feature>
<gene>
    <name evidence="2" type="ORF">Fot_13436</name>
</gene>
<proteinExistence type="predicted"/>
<dbReference type="AlphaFoldDB" id="A0ABD1W5Y7"/>
<reference evidence="3" key="1">
    <citation type="submission" date="2024-07" db="EMBL/GenBank/DDBJ databases">
        <title>Two chromosome-level genome assemblies of Korean endemic species Abeliophyllum distichum and Forsythia ovata (Oleaceae).</title>
        <authorList>
            <person name="Jang H."/>
        </authorList>
    </citation>
    <scope>NUCLEOTIDE SEQUENCE [LARGE SCALE GENOMIC DNA]</scope>
</reference>
<comment type="caution">
    <text evidence="2">The sequence shown here is derived from an EMBL/GenBank/DDBJ whole genome shotgun (WGS) entry which is preliminary data.</text>
</comment>
<feature type="region of interest" description="Disordered" evidence="1">
    <location>
        <begin position="48"/>
        <end position="102"/>
    </location>
</feature>
<dbReference type="EMBL" id="JBFOLJ010000004">
    <property type="protein sequence ID" value="KAL2544203.1"/>
    <property type="molecule type" value="Genomic_DNA"/>
</dbReference>
<organism evidence="2 3">
    <name type="scientific">Forsythia ovata</name>
    <dbReference type="NCBI Taxonomy" id="205694"/>
    <lineage>
        <taxon>Eukaryota</taxon>
        <taxon>Viridiplantae</taxon>
        <taxon>Streptophyta</taxon>
        <taxon>Embryophyta</taxon>
        <taxon>Tracheophyta</taxon>
        <taxon>Spermatophyta</taxon>
        <taxon>Magnoliopsida</taxon>
        <taxon>eudicotyledons</taxon>
        <taxon>Gunneridae</taxon>
        <taxon>Pentapetalae</taxon>
        <taxon>asterids</taxon>
        <taxon>lamiids</taxon>
        <taxon>Lamiales</taxon>
        <taxon>Oleaceae</taxon>
        <taxon>Forsythieae</taxon>
        <taxon>Forsythia</taxon>
    </lineage>
</organism>
<evidence type="ECO:0000313" key="2">
    <source>
        <dbReference type="EMBL" id="KAL2544203.1"/>
    </source>
</evidence>
<protein>
    <submittedName>
        <fullName evidence="2">E3 ubiquitin-protein ligase</fullName>
    </submittedName>
</protein>
<keyword evidence="3" id="KW-1185">Reference proteome</keyword>
<feature type="compositionally biased region" description="Basic and acidic residues" evidence="1">
    <location>
        <begin position="78"/>
        <end position="88"/>
    </location>
</feature>